<comment type="caution">
    <text evidence="2">The sequence shown here is derived from an EMBL/GenBank/DDBJ whole genome shotgun (WGS) entry which is preliminary data.</text>
</comment>
<organism evidence="2 3">
    <name type="scientific">Candidatus Nomurabacteria bacterium RIFOXYA2_FULL_42_12</name>
    <dbReference type="NCBI Taxonomy" id="1801801"/>
    <lineage>
        <taxon>Bacteria</taxon>
        <taxon>Candidatus Nomuraibacteriota</taxon>
    </lineage>
</organism>
<evidence type="ECO:0000313" key="3">
    <source>
        <dbReference type="Proteomes" id="UP000178138"/>
    </source>
</evidence>
<evidence type="ECO:0000313" key="2">
    <source>
        <dbReference type="EMBL" id="OGJ07677.1"/>
    </source>
</evidence>
<dbReference type="AlphaFoldDB" id="A0A1F6YMW9"/>
<name>A0A1F6YMW9_9BACT</name>
<reference evidence="2 3" key="1">
    <citation type="journal article" date="2016" name="Nat. Commun.">
        <title>Thousands of microbial genomes shed light on interconnected biogeochemical processes in an aquifer system.</title>
        <authorList>
            <person name="Anantharaman K."/>
            <person name="Brown C.T."/>
            <person name="Hug L.A."/>
            <person name="Sharon I."/>
            <person name="Castelle C.J."/>
            <person name="Probst A.J."/>
            <person name="Thomas B.C."/>
            <person name="Singh A."/>
            <person name="Wilkins M.J."/>
            <person name="Karaoz U."/>
            <person name="Brodie E.L."/>
            <person name="Williams K.H."/>
            <person name="Hubbard S.S."/>
            <person name="Banfield J.F."/>
        </authorList>
    </citation>
    <scope>NUCLEOTIDE SEQUENCE [LARGE SCALE GENOMIC DNA]</scope>
</reference>
<dbReference type="Proteomes" id="UP000178138">
    <property type="component" value="Unassembled WGS sequence"/>
</dbReference>
<dbReference type="SUPFAM" id="SSF55608">
    <property type="entry name" value="Homing endonucleases"/>
    <property type="match status" value="1"/>
</dbReference>
<dbReference type="Gene3D" id="3.10.28.10">
    <property type="entry name" value="Homing endonucleases"/>
    <property type="match status" value="1"/>
</dbReference>
<accession>A0A1F6YMW9</accession>
<dbReference type="EMBL" id="MFVZ01000011">
    <property type="protein sequence ID" value="OGJ07677.1"/>
    <property type="molecule type" value="Genomic_DNA"/>
</dbReference>
<protein>
    <recommendedName>
        <fullName evidence="1">Homing endonuclease LAGLIDADG domain-containing protein</fullName>
    </recommendedName>
</protein>
<gene>
    <name evidence="2" type="ORF">A2225_02365</name>
</gene>
<feature type="domain" description="Homing endonuclease LAGLIDADG" evidence="1">
    <location>
        <begin position="1"/>
        <end position="61"/>
    </location>
</feature>
<evidence type="ECO:0000259" key="1">
    <source>
        <dbReference type="Pfam" id="PF03161"/>
    </source>
</evidence>
<sequence length="82" mass="9617">MDDGNAVIRANKLRGYHLNTQSFSLEENERLSYLLKKIHNIDSSVESNNGYYRIGIWRESSREKLNKLIQAYIHPSMQYKLG</sequence>
<dbReference type="InterPro" id="IPR027434">
    <property type="entry name" value="Homing_endonucl"/>
</dbReference>
<dbReference type="GO" id="GO:0004519">
    <property type="term" value="F:endonuclease activity"/>
    <property type="evidence" value="ECO:0007669"/>
    <property type="project" value="InterPro"/>
</dbReference>
<proteinExistence type="predicted"/>
<dbReference type="InterPro" id="IPR004860">
    <property type="entry name" value="LAGLIDADG_dom"/>
</dbReference>
<dbReference type="Pfam" id="PF03161">
    <property type="entry name" value="LAGLIDADG_2"/>
    <property type="match status" value="1"/>
</dbReference>